<proteinExistence type="predicted"/>
<gene>
    <name evidence="1" type="ORF">ACFSKO_13165</name>
</gene>
<evidence type="ECO:0008006" key="3">
    <source>
        <dbReference type="Google" id="ProtNLM"/>
    </source>
</evidence>
<dbReference type="Proteomes" id="UP001597294">
    <property type="component" value="Unassembled WGS sequence"/>
</dbReference>
<sequence length="220" mass="24193">MTGIISGTVARDEVTAVDLPQFHPPEENLIDYVSGRGGNGWELVIEAHLSLCATCRNEVRRLKALGGALIEKLPAEDLPEGMEERVLDLLDSAEITTFPSSKCDHVTDLPRSIGQLLPDNLDDIRWRASDESGVESIDLPVPFVQILLLRIPAEALVLLGHPFFEYQKNGQLLILAGGMVSDELRLSTGDLKPLSELNENFYADDTTALTFCLLLLQDDN</sequence>
<accession>A0ABW5BKC4</accession>
<organism evidence="1 2">
    <name type="scientific">Kiloniella antarctica</name>
    <dbReference type="NCBI Taxonomy" id="1550907"/>
    <lineage>
        <taxon>Bacteria</taxon>
        <taxon>Pseudomonadati</taxon>
        <taxon>Pseudomonadota</taxon>
        <taxon>Alphaproteobacteria</taxon>
        <taxon>Rhodospirillales</taxon>
        <taxon>Kiloniellaceae</taxon>
        <taxon>Kiloniella</taxon>
    </lineage>
</organism>
<dbReference type="InterPro" id="IPR041916">
    <property type="entry name" value="Anti_sigma_zinc_sf"/>
</dbReference>
<reference evidence="2" key="1">
    <citation type="journal article" date="2019" name="Int. J. Syst. Evol. Microbiol.">
        <title>The Global Catalogue of Microorganisms (GCM) 10K type strain sequencing project: providing services to taxonomists for standard genome sequencing and annotation.</title>
        <authorList>
            <consortium name="The Broad Institute Genomics Platform"/>
            <consortium name="The Broad Institute Genome Sequencing Center for Infectious Disease"/>
            <person name="Wu L."/>
            <person name="Ma J."/>
        </authorList>
    </citation>
    <scope>NUCLEOTIDE SEQUENCE [LARGE SCALE GENOMIC DNA]</scope>
    <source>
        <strain evidence="2">CGMCC 4.7192</strain>
    </source>
</reference>
<keyword evidence="2" id="KW-1185">Reference proteome</keyword>
<name>A0ABW5BKC4_9PROT</name>
<comment type="caution">
    <text evidence="1">The sequence shown here is derived from an EMBL/GenBank/DDBJ whole genome shotgun (WGS) entry which is preliminary data.</text>
</comment>
<dbReference type="Gene3D" id="1.10.10.1320">
    <property type="entry name" value="Anti-sigma factor, zinc-finger domain"/>
    <property type="match status" value="1"/>
</dbReference>
<dbReference type="EMBL" id="JBHUII010000006">
    <property type="protein sequence ID" value="MFD2206577.1"/>
    <property type="molecule type" value="Genomic_DNA"/>
</dbReference>
<protein>
    <recommendedName>
        <fullName evidence="3">Zinc-finger domain-containing protein</fullName>
    </recommendedName>
</protein>
<evidence type="ECO:0000313" key="1">
    <source>
        <dbReference type="EMBL" id="MFD2206577.1"/>
    </source>
</evidence>
<dbReference type="RefSeq" id="WP_380252345.1">
    <property type="nucleotide sequence ID" value="NZ_JBHUII010000006.1"/>
</dbReference>
<evidence type="ECO:0000313" key="2">
    <source>
        <dbReference type="Proteomes" id="UP001597294"/>
    </source>
</evidence>